<dbReference type="PANTHER" id="PTHR10165">
    <property type="entry name" value="LIPID PHOSPHATE PHOSPHATASE"/>
    <property type="match status" value="1"/>
</dbReference>
<keyword evidence="2" id="KW-0812">Transmembrane</keyword>
<proteinExistence type="predicted"/>
<evidence type="ECO:0000256" key="1">
    <source>
        <dbReference type="SAM" id="MobiDB-lite"/>
    </source>
</evidence>
<dbReference type="GO" id="GO:0046839">
    <property type="term" value="P:phospholipid dephosphorylation"/>
    <property type="evidence" value="ECO:0007669"/>
    <property type="project" value="TreeGrafter"/>
</dbReference>
<accession>A0AAW0U5X1</accession>
<keyword evidence="2" id="KW-0472">Membrane</keyword>
<dbReference type="SUPFAM" id="SSF48317">
    <property type="entry name" value="Acid phosphatase/Vanadium-dependent haloperoxidase"/>
    <property type="match status" value="1"/>
</dbReference>
<sequence>MVATVMPVDTCYQRIKCISMKRREGGGFQMGGARVVRVEEREGDRNVVVVRNPLLVPLSVLEVLLTAALCALNYCFRYEPELREDSSMINWEGVRLSCADLPQLSFPYVREGNHTSSASFTLPESVFYSCAIVVPCCLVLIAETVRCQFPSRRIKHVESCNITFLMVVRRILRFLLTFVMGGAATGLLVAVCGSLGPEEVCEAGDYTWAPEQVCEGTNEELHEALRAFPSYHAALAGYSGVWAWLYVGAAGRVPGVYGGQLVAAGSVVAMMLLGATHGLRTYTSSFLDVTAGVAIGTVAALFVVYGLTNGFKERKWRTRLLIEKGRVGNGNLLPLKPLGGSPEFEGVAEVQGAGAWRDGELRFRELRGRKLARHLHRLLPHHPQGYHTPQQGTQSKDFQPHPRNSTGRQPQITALQRRP</sequence>
<evidence type="ECO:0000313" key="4">
    <source>
        <dbReference type="Proteomes" id="UP001487740"/>
    </source>
</evidence>
<dbReference type="Proteomes" id="UP001487740">
    <property type="component" value="Unassembled WGS sequence"/>
</dbReference>
<feature type="transmembrane region" description="Helical" evidence="2">
    <location>
        <begin position="54"/>
        <end position="74"/>
    </location>
</feature>
<feature type="transmembrane region" description="Helical" evidence="2">
    <location>
        <begin position="285"/>
        <end position="307"/>
    </location>
</feature>
<feature type="transmembrane region" description="Helical" evidence="2">
    <location>
        <begin position="261"/>
        <end position="279"/>
    </location>
</feature>
<dbReference type="InterPro" id="IPR036938">
    <property type="entry name" value="PAP2/HPO_sf"/>
</dbReference>
<dbReference type="PANTHER" id="PTHR10165:SF103">
    <property type="entry name" value="PHOSPHOLIPID PHOSPHATASE HOMOLOG 1.2 HOMOLOG"/>
    <property type="match status" value="1"/>
</dbReference>
<organism evidence="3 4">
    <name type="scientific">Scylla paramamosain</name>
    <name type="common">Mud crab</name>
    <dbReference type="NCBI Taxonomy" id="85552"/>
    <lineage>
        <taxon>Eukaryota</taxon>
        <taxon>Metazoa</taxon>
        <taxon>Ecdysozoa</taxon>
        <taxon>Arthropoda</taxon>
        <taxon>Crustacea</taxon>
        <taxon>Multicrustacea</taxon>
        <taxon>Malacostraca</taxon>
        <taxon>Eumalacostraca</taxon>
        <taxon>Eucarida</taxon>
        <taxon>Decapoda</taxon>
        <taxon>Pleocyemata</taxon>
        <taxon>Brachyura</taxon>
        <taxon>Eubrachyura</taxon>
        <taxon>Portunoidea</taxon>
        <taxon>Portunidae</taxon>
        <taxon>Portuninae</taxon>
        <taxon>Scylla</taxon>
    </lineage>
</organism>
<evidence type="ECO:0000256" key="2">
    <source>
        <dbReference type="SAM" id="Phobius"/>
    </source>
</evidence>
<comment type="caution">
    <text evidence="3">The sequence shown here is derived from an EMBL/GenBank/DDBJ whole genome shotgun (WGS) entry which is preliminary data.</text>
</comment>
<gene>
    <name evidence="3" type="ORF">O3P69_006397</name>
</gene>
<dbReference type="EMBL" id="JARAKH010000019">
    <property type="protein sequence ID" value="KAK8394170.1"/>
    <property type="molecule type" value="Genomic_DNA"/>
</dbReference>
<feature type="transmembrane region" description="Helical" evidence="2">
    <location>
        <begin position="231"/>
        <end position="249"/>
    </location>
</feature>
<feature type="region of interest" description="Disordered" evidence="1">
    <location>
        <begin position="381"/>
        <end position="419"/>
    </location>
</feature>
<dbReference type="InterPro" id="IPR043216">
    <property type="entry name" value="PAP-like"/>
</dbReference>
<reference evidence="3 4" key="1">
    <citation type="submission" date="2023-03" db="EMBL/GenBank/DDBJ databases">
        <title>High-quality genome of Scylla paramamosain provides insights in environmental adaptation.</title>
        <authorList>
            <person name="Zhang L."/>
        </authorList>
    </citation>
    <scope>NUCLEOTIDE SEQUENCE [LARGE SCALE GENOMIC DNA]</scope>
    <source>
        <strain evidence="3">LZ_2023a</strain>
        <tissue evidence="3">Muscle</tissue>
    </source>
</reference>
<evidence type="ECO:0008006" key="5">
    <source>
        <dbReference type="Google" id="ProtNLM"/>
    </source>
</evidence>
<feature type="compositionally biased region" description="Polar residues" evidence="1">
    <location>
        <begin position="387"/>
        <end position="419"/>
    </location>
</feature>
<keyword evidence="4" id="KW-1185">Reference proteome</keyword>
<keyword evidence="2" id="KW-1133">Transmembrane helix</keyword>
<name>A0AAW0U5X1_SCYPA</name>
<dbReference type="GO" id="GO:0007165">
    <property type="term" value="P:signal transduction"/>
    <property type="evidence" value="ECO:0007669"/>
    <property type="project" value="TreeGrafter"/>
</dbReference>
<dbReference type="AlphaFoldDB" id="A0AAW0U5X1"/>
<evidence type="ECO:0000313" key="3">
    <source>
        <dbReference type="EMBL" id="KAK8394170.1"/>
    </source>
</evidence>
<dbReference type="GO" id="GO:0006644">
    <property type="term" value="P:phospholipid metabolic process"/>
    <property type="evidence" value="ECO:0007669"/>
    <property type="project" value="InterPro"/>
</dbReference>
<dbReference type="GO" id="GO:0005886">
    <property type="term" value="C:plasma membrane"/>
    <property type="evidence" value="ECO:0007669"/>
    <property type="project" value="TreeGrafter"/>
</dbReference>
<dbReference type="GO" id="GO:0008195">
    <property type="term" value="F:phosphatidate phosphatase activity"/>
    <property type="evidence" value="ECO:0007669"/>
    <property type="project" value="TreeGrafter"/>
</dbReference>
<protein>
    <recommendedName>
        <fullName evidence="5">Phosphatidic acid phosphatase type 2/haloperoxidase domain-containing protein</fullName>
    </recommendedName>
</protein>
<feature type="transmembrane region" description="Helical" evidence="2">
    <location>
        <begin position="174"/>
        <end position="196"/>
    </location>
</feature>